<dbReference type="InterPro" id="IPR038282">
    <property type="entry name" value="DUF2267_sf"/>
</dbReference>
<dbReference type="Pfam" id="PF10025">
    <property type="entry name" value="DUF2267"/>
    <property type="match status" value="1"/>
</dbReference>
<evidence type="ECO:0000313" key="1">
    <source>
        <dbReference type="EMBL" id="GCL40223.1"/>
    </source>
</evidence>
<dbReference type="Proteomes" id="UP000300142">
    <property type="component" value="Unassembled WGS sequence"/>
</dbReference>
<keyword evidence="2" id="KW-1185">Reference proteome</keyword>
<accession>A0A480A906</accession>
<evidence type="ECO:0000313" key="2">
    <source>
        <dbReference type="Proteomes" id="UP000300142"/>
    </source>
</evidence>
<dbReference type="EMBL" id="BJCE01000475">
    <property type="protein sequence ID" value="GCL40223.1"/>
    <property type="molecule type" value="Genomic_DNA"/>
</dbReference>
<name>A0A480A906_9CYAN</name>
<dbReference type="Gene3D" id="1.10.490.110">
    <property type="entry name" value="Uncharacterized conserved protein DUF2267"/>
    <property type="match status" value="1"/>
</dbReference>
<reference evidence="2" key="1">
    <citation type="submission" date="2019-02" db="EMBL/GenBank/DDBJ databases">
        <title>Draft genome sequence of Sphaerospermopsis reniformis NIES-1949.</title>
        <authorList>
            <person name="Yamaguchi H."/>
            <person name="Suzuki S."/>
            <person name="Kawachi M."/>
        </authorList>
    </citation>
    <scope>NUCLEOTIDE SEQUENCE [LARGE SCALE GENOMIC DNA]</scope>
    <source>
        <strain evidence="2">NIES-1949</strain>
    </source>
</reference>
<proteinExistence type="predicted"/>
<organism evidence="1 2">
    <name type="scientific">Sphaerospermopsis reniformis</name>
    <dbReference type="NCBI Taxonomy" id="531300"/>
    <lineage>
        <taxon>Bacteria</taxon>
        <taxon>Bacillati</taxon>
        <taxon>Cyanobacteriota</taxon>
        <taxon>Cyanophyceae</taxon>
        <taxon>Nostocales</taxon>
        <taxon>Aphanizomenonaceae</taxon>
        <taxon>Sphaerospermopsis</taxon>
    </lineage>
</organism>
<protein>
    <recommendedName>
        <fullName evidence="3">DUF2267 domain-containing protein</fullName>
    </recommendedName>
</protein>
<dbReference type="InterPro" id="IPR018727">
    <property type="entry name" value="DUF2267"/>
</dbReference>
<gene>
    <name evidence="1" type="ORF">SR1949_53580</name>
</gene>
<sequence length="289" mass="32891">MPIYIREDVTYNLLKKINATGQGMHEIHFNQDDFPGHRITIADFLGHLDYLNQKHYINAEFTGNAYATQEDVPDLIHPQEFDLRIANTLGAPDGPLPHLITFKKAEMTEKGQKLLEKLEDNKPKVSNGKPAVAIADKNLPFLEKVMVKSGVTDIFDARDLTEVVFRVMRDLMNTETADRVEVELHEPAEITKDKSLQLEIADLWHDTNPIVAFLSRIRPPLQPIGMFKGIDSDRFLFRIANEGGMPPNVEVEQVIKAVFSATKDELSPEIIQEISIWLPDKIRQLWEEG</sequence>
<dbReference type="AlphaFoldDB" id="A0A480A906"/>
<comment type="caution">
    <text evidence="1">The sequence shown here is derived from an EMBL/GenBank/DDBJ whole genome shotgun (WGS) entry which is preliminary data.</text>
</comment>
<evidence type="ECO:0008006" key="3">
    <source>
        <dbReference type="Google" id="ProtNLM"/>
    </source>
</evidence>